<dbReference type="Pfam" id="PF13717">
    <property type="entry name" value="Zn_ribbon_4"/>
    <property type="match status" value="1"/>
</dbReference>
<proteinExistence type="predicted"/>
<feature type="region of interest" description="Disordered" evidence="1">
    <location>
        <begin position="52"/>
        <end position="77"/>
    </location>
</feature>
<comment type="caution">
    <text evidence="3">The sequence shown here is derived from an EMBL/GenBank/DDBJ whole genome shotgun (WGS) entry which is preliminary data.</text>
</comment>
<gene>
    <name evidence="3" type="ORF">EUV02_06480</name>
</gene>
<feature type="compositionally biased region" description="Pro residues" evidence="1">
    <location>
        <begin position="52"/>
        <end position="75"/>
    </location>
</feature>
<feature type="domain" description="Zinc finger/thioredoxin putative" evidence="2">
    <location>
        <begin position="1"/>
        <end position="36"/>
    </location>
</feature>
<evidence type="ECO:0000259" key="2">
    <source>
        <dbReference type="Pfam" id="PF13717"/>
    </source>
</evidence>
<protein>
    <recommendedName>
        <fullName evidence="2">Zinc finger/thioredoxin putative domain-containing protein</fullName>
    </recommendedName>
</protein>
<dbReference type="Proteomes" id="UP000297737">
    <property type="component" value="Unassembled WGS sequence"/>
</dbReference>
<reference evidence="3 4" key="1">
    <citation type="submission" date="2019-02" db="EMBL/GenBank/DDBJ databases">
        <title>Polymorphobacter sp. isolated from the lake at the Tibet of China.</title>
        <authorList>
            <person name="Li A."/>
        </authorList>
    </citation>
    <scope>NUCLEOTIDE SEQUENCE [LARGE SCALE GENOMIC DNA]</scope>
    <source>
        <strain evidence="3 4">DJ1R-1</strain>
    </source>
</reference>
<keyword evidence="4" id="KW-1185">Reference proteome</keyword>
<dbReference type="RefSeq" id="WP_135245450.1">
    <property type="nucleotide sequence ID" value="NZ_SIHO01000002.1"/>
</dbReference>
<dbReference type="OrthoDB" id="7159357at2"/>
<dbReference type="AlphaFoldDB" id="A0A4Y9ELA4"/>
<evidence type="ECO:0000256" key="1">
    <source>
        <dbReference type="SAM" id="MobiDB-lite"/>
    </source>
</evidence>
<dbReference type="InterPro" id="IPR011723">
    <property type="entry name" value="Znf/thioredoxin_put"/>
</dbReference>
<evidence type="ECO:0000313" key="4">
    <source>
        <dbReference type="Proteomes" id="UP000297737"/>
    </source>
</evidence>
<accession>A0A4Y9ELA4</accession>
<evidence type="ECO:0000313" key="3">
    <source>
        <dbReference type="EMBL" id="TFU02856.1"/>
    </source>
</evidence>
<sequence length="224" mass="22834">MILTCPECGARYRLADDAIPPAGRSVQCASCKHSWFEAAPQQAAVAAVATPPAPTPVAAPAPAPIPRPAPPPEPEAPQRSHWLWTLAALVTGLVLTVLAASVWRADLSALGVPVPAGAAIETAAPTTSPLIIEATVQLRVLPSGGNFMAVTGTITNPTKTEQPVVAMVADVLDAQGKVLDSWPIPAPLSVLPAGRTVGFDSAASNIDPAAASLSVHFPGIKPQP</sequence>
<organism evidence="3 4">
    <name type="scientific">Glacieibacterium arshaanense</name>
    <dbReference type="NCBI Taxonomy" id="2511025"/>
    <lineage>
        <taxon>Bacteria</taxon>
        <taxon>Pseudomonadati</taxon>
        <taxon>Pseudomonadota</taxon>
        <taxon>Alphaproteobacteria</taxon>
        <taxon>Sphingomonadales</taxon>
        <taxon>Sphingosinicellaceae</taxon>
        <taxon>Glacieibacterium</taxon>
    </lineage>
</organism>
<dbReference type="NCBIfam" id="TIGR02098">
    <property type="entry name" value="MJ0042_CXXC"/>
    <property type="match status" value="1"/>
</dbReference>
<dbReference type="EMBL" id="SIHO01000002">
    <property type="protein sequence ID" value="TFU02856.1"/>
    <property type="molecule type" value="Genomic_DNA"/>
</dbReference>
<name>A0A4Y9ELA4_9SPHN</name>